<dbReference type="SMART" id="SM00333">
    <property type="entry name" value="TUDOR"/>
    <property type="match status" value="1"/>
</dbReference>
<accession>A0A6J1L881</accession>
<gene>
    <name evidence="4" type="primary">LOC111593517</name>
</gene>
<dbReference type="PROSITE" id="PS50304">
    <property type="entry name" value="TUDOR"/>
    <property type="match status" value="1"/>
</dbReference>
<dbReference type="PANTHER" id="PTHR22948:SF76">
    <property type="entry name" value="FI20010P1-RELATED"/>
    <property type="match status" value="1"/>
</dbReference>
<evidence type="ECO:0000313" key="4">
    <source>
        <dbReference type="RefSeq" id="XP_023162074.2"/>
    </source>
</evidence>
<feature type="region of interest" description="Disordered" evidence="1">
    <location>
        <begin position="539"/>
        <end position="558"/>
    </location>
</feature>
<dbReference type="GO" id="GO:0005737">
    <property type="term" value="C:cytoplasm"/>
    <property type="evidence" value="ECO:0007669"/>
    <property type="project" value="UniProtKB-ARBA"/>
</dbReference>
<dbReference type="InterPro" id="IPR050621">
    <property type="entry name" value="Tudor_domain_containing"/>
</dbReference>
<dbReference type="PANTHER" id="PTHR22948">
    <property type="entry name" value="TUDOR DOMAIN CONTAINING PROTEIN"/>
    <property type="match status" value="1"/>
</dbReference>
<dbReference type="InterPro" id="IPR035437">
    <property type="entry name" value="SNase_OB-fold_sf"/>
</dbReference>
<name>A0A6J1L881_DROHY</name>
<dbReference type="OrthoDB" id="10034606at2759"/>
<dbReference type="KEGG" id="dhe:111593517"/>
<sequence length="558" mass="64526">MNSKTDNDAETDAIAADDIQKDSNYEVKQKKLKTVLTNEVSKMDACDIVIPDHQLISAAALARQLKFSRKSFIKKSQDMDMSTNSEEDIDSKLLDSSQTTSTDSSDEEEESRHIELLPLTTTNTYNHLETWLSTIESHTLIPIMMDVGERRPELEQDDSDVEEEPEPVVDSANPFRIDKTNKEQKGQQPDTKNYEDRSAERQMNNFTQLIEARAAVPEFALSDEVHRVDRPDEAMALGSKLPHIQISNSFKVGDTLKVFVTEIYSPFQFWFHVVDGDYDTNLLDALGAQLTKFYDSNRCTKWQLSNYFMKAGYICAVLYKLNWRRARIVSEPQSQDQRVEIYLLDYGKSVEVQAKDLYFLHSRFAEQPALLMRGTLTDVYPLDLHWPANATWKFRQLVQGQKLHAAIKDIDQDERILFINIFSCDTTTISDLLIEAKLAGRSQNYSSEQRAANCGRRLRYLRERLPTFDMLETQVFQATDEFEKLFDNIIYMPTFFQQFKLPQMANPLRHDLQQALADWLLKFQPEELAWQKVTQEANAKIKQEQPKPKPLQQQQRAA</sequence>
<organism evidence="3 4">
    <name type="scientific">Drosophila hydei</name>
    <name type="common">Fruit fly</name>
    <dbReference type="NCBI Taxonomy" id="7224"/>
    <lineage>
        <taxon>Eukaryota</taxon>
        <taxon>Metazoa</taxon>
        <taxon>Ecdysozoa</taxon>
        <taxon>Arthropoda</taxon>
        <taxon>Hexapoda</taxon>
        <taxon>Insecta</taxon>
        <taxon>Pterygota</taxon>
        <taxon>Neoptera</taxon>
        <taxon>Endopterygota</taxon>
        <taxon>Diptera</taxon>
        <taxon>Brachycera</taxon>
        <taxon>Muscomorpha</taxon>
        <taxon>Ephydroidea</taxon>
        <taxon>Drosophilidae</taxon>
        <taxon>Drosophila</taxon>
    </lineage>
</organism>
<dbReference type="SUPFAM" id="SSF63748">
    <property type="entry name" value="Tudor/PWWP/MBT"/>
    <property type="match status" value="1"/>
</dbReference>
<dbReference type="Gene3D" id="2.30.30.140">
    <property type="match status" value="1"/>
</dbReference>
<dbReference type="Gene3D" id="2.40.50.90">
    <property type="match status" value="1"/>
</dbReference>
<evidence type="ECO:0000259" key="2">
    <source>
        <dbReference type="PROSITE" id="PS50304"/>
    </source>
</evidence>
<evidence type="ECO:0000313" key="3">
    <source>
        <dbReference type="Proteomes" id="UP000504633"/>
    </source>
</evidence>
<feature type="region of interest" description="Disordered" evidence="1">
    <location>
        <begin position="76"/>
        <end position="117"/>
    </location>
</feature>
<protein>
    <submittedName>
        <fullName evidence="4">Uncharacterized protein LOC111593517</fullName>
    </submittedName>
</protein>
<feature type="compositionally biased region" description="Acidic residues" evidence="1">
    <location>
        <begin position="155"/>
        <end position="167"/>
    </location>
</feature>
<feature type="region of interest" description="Disordered" evidence="1">
    <location>
        <begin position="1"/>
        <end position="21"/>
    </location>
</feature>
<dbReference type="AlphaFoldDB" id="A0A6J1L881"/>
<dbReference type="InterPro" id="IPR002999">
    <property type="entry name" value="Tudor"/>
</dbReference>
<dbReference type="GeneID" id="111593517"/>
<dbReference type="RefSeq" id="XP_023162074.2">
    <property type="nucleotide sequence ID" value="XM_023306306.2"/>
</dbReference>
<feature type="compositionally biased region" description="Basic and acidic residues" evidence="1">
    <location>
        <begin position="176"/>
        <end position="185"/>
    </location>
</feature>
<dbReference type="Pfam" id="PF00567">
    <property type="entry name" value="TUDOR"/>
    <property type="match status" value="1"/>
</dbReference>
<reference evidence="4" key="1">
    <citation type="submission" date="2025-08" db="UniProtKB">
        <authorList>
            <consortium name="RefSeq"/>
        </authorList>
    </citation>
    <scope>IDENTIFICATION</scope>
    <source>
        <strain evidence="4">15085-1641.00</strain>
        <tissue evidence="4">Whole body</tissue>
    </source>
</reference>
<feature type="region of interest" description="Disordered" evidence="1">
    <location>
        <begin position="152"/>
        <end position="198"/>
    </location>
</feature>
<feature type="domain" description="Tudor" evidence="2">
    <location>
        <begin position="308"/>
        <end position="367"/>
    </location>
</feature>
<evidence type="ECO:0000256" key="1">
    <source>
        <dbReference type="SAM" id="MobiDB-lite"/>
    </source>
</evidence>
<proteinExistence type="predicted"/>
<dbReference type="Proteomes" id="UP000504633">
    <property type="component" value="Unplaced"/>
</dbReference>
<dbReference type="OMA" id="IKDIDHG"/>
<keyword evidence="3" id="KW-1185">Reference proteome</keyword>